<dbReference type="OrthoDB" id="276463at2"/>
<keyword evidence="1" id="KW-0732">Signal</keyword>
<organism evidence="2 3">
    <name type="scientific">Rhodopirellula maiorica SM1</name>
    <dbReference type="NCBI Taxonomy" id="1265738"/>
    <lineage>
        <taxon>Bacteria</taxon>
        <taxon>Pseudomonadati</taxon>
        <taxon>Planctomycetota</taxon>
        <taxon>Planctomycetia</taxon>
        <taxon>Pirellulales</taxon>
        <taxon>Pirellulaceae</taxon>
        <taxon>Novipirellula</taxon>
    </lineage>
</organism>
<dbReference type="AlphaFoldDB" id="M5RDL9"/>
<reference evidence="2 3" key="1">
    <citation type="journal article" date="2013" name="Mar. Genomics">
        <title>Expression of sulfatases in Rhodopirellula baltica and the diversity of sulfatases in the genus Rhodopirellula.</title>
        <authorList>
            <person name="Wegner C.E."/>
            <person name="Richter-Heitmann T."/>
            <person name="Klindworth A."/>
            <person name="Klockow C."/>
            <person name="Richter M."/>
            <person name="Achstetter T."/>
            <person name="Glockner F.O."/>
            <person name="Harder J."/>
        </authorList>
    </citation>
    <scope>NUCLEOTIDE SEQUENCE [LARGE SCALE GENOMIC DNA]</scope>
    <source>
        <strain evidence="2 3">SM1</strain>
    </source>
</reference>
<dbReference type="EMBL" id="ANOG01000794">
    <property type="protein sequence ID" value="EMI17480.1"/>
    <property type="molecule type" value="Genomic_DNA"/>
</dbReference>
<evidence type="ECO:0000313" key="2">
    <source>
        <dbReference type="EMBL" id="EMI17480.1"/>
    </source>
</evidence>
<comment type="caution">
    <text evidence="2">The sequence shown here is derived from an EMBL/GenBank/DDBJ whole genome shotgun (WGS) entry which is preliminary data.</text>
</comment>
<name>M5RDL9_9BACT</name>
<sequence>MTVDLSLVRWTFSVAVVCLTFESATAQDPPYRTPPQPITLIAPTTEEMPTMADMLQATVKPEMSDAVAPTEYRSSDLPASITDPSGTLPLATGGPYVFDPLPMRGNGCRPHPIISCTGPDFCGCTKRIYYGTNPRDDDPVLPLSQSGCDPKTKHWYQHAYDMVIRKKSVTEFFK</sequence>
<evidence type="ECO:0000313" key="3">
    <source>
        <dbReference type="Proteomes" id="UP000011991"/>
    </source>
</evidence>
<dbReference type="RefSeq" id="WP_008703632.1">
    <property type="nucleotide sequence ID" value="NZ_ANOG01000794.1"/>
</dbReference>
<dbReference type="PATRIC" id="fig|1265738.3.peg.5600"/>
<proteinExistence type="predicted"/>
<feature type="signal peptide" evidence="1">
    <location>
        <begin position="1"/>
        <end position="26"/>
    </location>
</feature>
<feature type="chain" id="PRO_5004070440" evidence="1">
    <location>
        <begin position="27"/>
        <end position="174"/>
    </location>
</feature>
<evidence type="ECO:0000256" key="1">
    <source>
        <dbReference type="SAM" id="SignalP"/>
    </source>
</evidence>
<accession>M5RDL9</accession>
<gene>
    <name evidence="2" type="ORF">RMSM_05596</name>
</gene>
<protein>
    <submittedName>
        <fullName evidence="2">Secreted protein</fullName>
    </submittedName>
</protein>
<dbReference type="Proteomes" id="UP000011991">
    <property type="component" value="Unassembled WGS sequence"/>
</dbReference>
<keyword evidence="3" id="KW-1185">Reference proteome</keyword>